<feature type="transmembrane region" description="Helical" evidence="11">
    <location>
        <begin position="91"/>
        <end position="114"/>
    </location>
</feature>
<comment type="similarity">
    <text evidence="3">Belongs to the peptidase M50B family.</text>
</comment>
<keyword evidence="7" id="KW-0862">Zinc</keyword>
<protein>
    <submittedName>
        <fullName evidence="13">Site-2 protease family protein</fullName>
    </submittedName>
</protein>
<accession>A0A921SRC8</accession>
<dbReference type="GO" id="GO:0004222">
    <property type="term" value="F:metalloendopeptidase activity"/>
    <property type="evidence" value="ECO:0007669"/>
    <property type="project" value="InterPro"/>
</dbReference>
<dbReference type="AlphaFoldDB" id="A0A921SRC8"/>
<feature type="domain" description="PDZ" evidence="12">
    <location>
        <begin position="123"/>
        <end position="178"/>
    </location>
</feature>
<keyword evidence="6" id="KW-0378">Hydrolase</keyword>
<sequence>MIIVYILIAILMFGLLIAVHEFGHFAAAKAVGVKVNEFAIGMGPRIFHRQKGETEYTIRLFPIGGFCAMEGEEEDSGDPRAFGNKPTWQRLIVLAAGAFMNFVSGVLIFVVLFAGTTSYISPVIAGFMDGFAAQGEDGLMAGDRIVEVDGHDIYLQEDISLFFNRAGEVMDITVVRDGERVELEDLSMPWLAMVDENGSPVLDENGNQVLKRGVNFTIQEANAFDRLRLAWYNSIDTIRLVWVSLGDLVTGAVGIRDMSGAVGIVTMMSDVGTQAQEAAQSTGQNWVAAVASSIAYFVAFIAINLAVMNLLPIPALDGGQILFLIVDKIYSLFSRRHIPQKYLGYINAAGFIFLMGLMILVACSDVLKLFGK</sequence>
<evidence type="ECO:0000259" key="12">
    <source>
        <dbReference type="PROSITE" id="PS50106"/>
    </source>
</evidence>
<dbReference type="InterPro" id="IPR004387">
    <property type="entry name" value="Pept_M50_Zn"/>
</dbReference>
<evidence type="ECO:0000256" key="9">
    <source>
        <dbReference type="ARBA" id="ARBA00023049"/>
    </source>
</evidence>
<evidence type="ECO:0000313" key="14">
    <source>
        <dbReference type="Proteomes" id="UP000760668"/>
    </source>
</evidence>
<dbReference type="InterPro" id="IPR001478">
    <property type="entry name" value="PDZ"/>
</dbReference>
<comment type="subcellular location">
    <subcellularLocation>
        <location evidence="2">Membrane</location>
        <topology evidence="2">Multi-pass membrane protein</topology>
    </subcellularLocation>
</comment>
<reference evidence="13" key="2">
    <citation type="submission" date="2021-09" db="EMBL/GenBank/DDBJ databases">
        <authorList>
            <person name="Gilroy R."/>
        </authorList>
    </citation>
    <scope>NUCLEOTIDE SEQUENCE</scope>
    <source>
        <strain evidence="13">CHK179-5677</strain>
    </source>
</reference>
<dbReference type="GO" id="GO:0016020">
    <property type="term" value="C:membrane"/>
    <property type="evidence" value="ECO:0007669"/>
    <property type="project" value="UniProtKB-SubCell"/>
</dbReference>
<dbReference type="PROSITE" id="PS50106">
    <property type="entry name" value="PDZ"/>
    <property type="match status" value="1"/>
</dbReference>
<comment type="caution">
    <text evidence="13">The sequence shown here is derived from an EMBL/GenBank/DDBJ whole genome shotgun (WGS) entry which is preliminary data.</text>
</comment>
<dbReference type="RefSeq" id="WP_295368336.1">
    <property type="nucleotide sequence ID" value="NZ_DYUC01000014.1"/>
</dbReference>
<dbReference type="Gene3D" id="2.30.42.10">
    <property type="match status" value="1"/>
</dbReference>
<dbReference type="PANTHER" id="PTHR42837">
    <property type="entry name" value="REGULATOR OF SIGMA-E PROTEASE RSEP"/>
    <property type="match status" value="1"/>
</dbReference>
<dbReference type="CDD" id="cd06163">
    <property type="entry name" value="S2P-M50_PDZ_RseP-like"/>
    <property type="match status" value="1"/>
</dbReference>
<keyword evidence="8 11" id="KW-1133">Transmembrane helix</keyword>
<reference evidence="13" key="1">
    <citation type="journal article" date="2021" name="PeerJ">
        <title>Extensive microbial diversity within the chicken gut microbiome revealed by metagenomics and culture.</title>
        <authorList>
            <person name="Gilroy R."/>
            <person name="Ravi A."/>
            <person name="Getino M."/>
            <person name="Pursley I."/>
            <person name="Horton D.L."/>
            <person name="Alikhan N.F."/>
            <person name="Baker D."/>
            <person name="Gharbi K."/>
            <person name="Hall N."/>
            <person name="Watson M."/>
            <person name="Adriaenssens E.M."/>
            <person name="Foster-Nyarko E."/>
            <person name="Jarju S."/>
            <person name="Secka A."/>
            <person name="Antonio M."/>
            <person name="Oren A."/>
            <person name="Chaudhuri R.R."/>
            <person name="La Ragione R."/>
            <person name="Hildebrand F."/>
            <person name="Pallen M.J."/>
        </authorList>
    </citation>
    <scope>NUCLEOTIDE SEQUENCE</scope>
    <source>
        <strain evidence="13">CHK179-5677</strain>
    </source>
</reference>
<dbReference type="InterPro" id="IPR008915">
    <property type="entry name" value="Peptidase_M50"/>
</dbReference>
<keyword evidence="5 11" id="KW-0812">Transmembrane</keyword>
<dbReference type="GO" id="GO:0006508">
    <property type="term" value="P:proteolysis"/>
    <property type="evidence" value="ECO:0007669"/>
    <property type="project" value="UniProtKB-KW"/>
</dbReference>
<evidence type="ECO:0000256" key="1">
    <source>
        <dbReference type="ARBA" id="ARBA00001947"/>
    </source>
</evidence>
<evidence type="ECO:0000256" key="8">
    <source>
        <dbReference type="ARBA" id="ARBA00022989"/>
    </source>
</evidence>
<keyword evidence="10 11" id="KW-0472">Membrane</keyword>
<feature type="transmembrane region" description="Helical" evidence="11">
    <location>
        <begin position="342"/>
        <end position="362"/>
    </location>
</feature>
<evidence type="ECO:0000256" key="2">
    <source>
        <dbReference type="ARBA" id="ARBA00004141"/>
    </source>
</evidence>
<feature type="transmembrane region" description="Helical" evidence="11">
    <location>
        <begin position="286"/>
        <end position="307"/>
    </location>
</feature>
<dbReference type="EMBL" id="DYUC01000014">
    <property type="protein sequence ID" value="HJG85715.1"/>
    <property type="molecule type" value="Genomic_DNA"/>
</dbReference>
<comment type="cofactor">
    <cofactor evidence="1">
        <name>Zn(2+)</name>
        <dbReference type="ChEBI" id="CHEBI:29105"/>
    </cofactor>
</comment>
<dbReference type="SUPFAM" id="SSF50156">
    <property type="entry name" value="PDZ domain-like"/>
    <property type="match status" value="1"/>
</dbReference>
<dbReference type="PANTHER" id="PTHR42837:SF2">
    <property type="entry name" value="MEMBRANE METALLOPROTEASE ARASP2, CHLOROPLASTIC-RELATED"/>
    <property type="match status" value="1"/>
</dbReference>
<evidence type="ECO:0000256" key="6">
    <source>
        <dbReference type="ARBA" id="ARBA00022801"/>
    </source>
</evidence>
<evidence type="ECO:0000313" key="13">
    <source>
        <dbReference type="EMBL" id="HJG85715.1"/>
    </source>
</evidence>
<evidence type="ECO:0000256" key="10">
    <source>
        <dbReference type="ARBA" id="ARBA00023136"/>
    </source>
</evidence>
<organism evidence="13 14">
    <name type="scientific">Pseudoflavonifractor capillosus</name>
    <dbReference type="NCBI Taxonomy" id="106588"/>
    <lineage>
        <taxon>Bacteria</taxon>
        <taxon>Bacillati</taxon>
        <taxon>Bacillota</taxon>
        <taxon>Clostridia</taxon>
        <taxon>Eubacteriales</taxon>
        <taxon>Oscillospiraceae</taxon>
        <taxon>Pseudoflavonifractor</taxon>
    </lineage>
</organism>
<dbReference type="Pfam" id="PF02163">
    <property type="entry name" value="Peptidase_M50"/>
    <property type="match status" value="1"/>
</dbReference>
<gene>
    <name evidence="13" type="ORF">K8V01_01600</name>
</gene>
<keyword evidence="4 13" id="KW-0645">Protease</keyword>
<evidence type="ECO:0000256" key="3">
    <source>
        <dbReference type="ARBA" id="ARBA00007931"/>
    </source>
</evidence>
<evidence type="ECO:0000256" key="5">
    <source>
        <dbReference type="ARBA" id="ARBA00022692"/>
    </source>
</evidence>
<evidence type="ECO:0000256" key="7">
    <source>
        <dbReference type="ARBA" id="ARBA00022833"/>
    </source>
</evidence>
<evidence type="ECO:0000256" key="11">
    <source>
        <dbReference type="SAM" id="Phobius"/>
    </source>
</evidence>
<dbReference type="Proteomes" id="UP000760668">
    <property type="component" value="Unassembled WGS sequence"/>
</dbReference>
<keyword evidence="9" id="KW-0482">Metalloprotease</keyword>
<proteinExistence type="inferred from homology"/>
<dbReference type="InterPro" id="IPR036034">
    <property type="entry name" value="PDZ_sf"/>
</dbReference>
<name>A0A921SRC8_9FIRM</name>
<evidence type="ECO:0000256" key="4">
    <source>
        <dbReference type="ARBA" id="ARBA00022670"/>
    </source>
</evidence>